<dbReference type="AlphaFoldDB" id="A0A7W7WN21"/>
<dbReference type="Proteomes" id="UP000578819">
    <property type="component" value="Unassembled WGS sequence"/>
</dbReference>
<dbReference type="RefSeq" id="WP_184533915.1">
    <property type="nucleotide sequence ID" value="NZ_JACHJW010000001.1"/>
</dbReference>
<organism evidence="1 2">
    <name type="scientific">Micromonospora polyrhachis</name>
    <dbReference type="NCBI Taxonomy" id="1282883"/>
    <lineage>
        <taxon>Bacteria</taxon>
        <taxon>Bacillati</taxon>
        <taxon>Actinomycetota</taxon>
        <taxon>Actinomycetes</taxon>
        <taxon>Micromonosporales</taxon>
        <taxon>Micromonosporaceae</taxon>
        <taxon>Micromonospora</taxon>
    </lineage>
</organism>
<evidence type="ECO:0000313" key="2">
    <source>
        <dbReference type="Proteomes" id="UP000578819"/>
    </source>
</evidence>
<name>A0A7W7WN21_9ACTN</name>
<proteinExistence type="predicted"/>
<keyword evidence="2" id="KW-1185">Reference proteome</keyword>
<dbReference type="EMBL" id="JACHJW010000001">
    <property type="protein sequence ID" value="MBB4957721.1"/>
    <property type="molecule type" value="Genomic_DNA"/>
</dbReference>
<evidence type="ECO:0000313" key="1">
    <source>
        <dbReference type="EMBL" id="MBB4957721.1"/>
    </source>
</evidence>
<accession>A0A7W7WN21</accession>
<sequence length="142" mass="15612">MPDPSADLVGSFSGPIRVARTIILDWYDGPRAGFLWLDHPSSGWHFTIFAQRPWDDEEDDNLFLLAPLPAGAEATIDEALRDQGPPTGPHWAPIWRFPSEERQLAVEATLDALIAGLGSPTVVVRSSNLESIDGVWLQADHC</sequence>
<comment type="caution">
    <text evidence="1">The sequence shown here is derived from an EMBL/GenBank/DDBJ whole genome shotgun (WGS) entry which is preliminary data.</text>
</comment>
<gene>
    <name evidence="1" type="ORF">FHR38_001454</name>
</gene>
<reference evidence="1 2" key="1">
    <citation type="submission" date="2020-08" db="EMBL/GenBank/DDBJ databases">
        <title>Sequencing the genomes of 1000 actinobacteria strains.</title>
        <authorList>
            <person name="Klenk H.-P."/>
        </authorList>
    </citation>
    <scope>NUCLEOTIDE SEQUENCE [LARGE SCALE GENOMIC DNA]</scope>
    <source>
        <strain evidence="1 2">DSM 45886</strain>
    </source>
</reference>
<protein>
    <submittedName>
        <fullName evidence="1">Uncharacterized protein</fullName>
    </submittedName>
</protein>